<dbReference type="PANTHER" id="PTHR37984:SF9">
    <property type="entry name" value="INTEGRASE CATALYTIC DOMAIN-CONTAINING PROTEIN"/>
    <property type="match status" value="1"/>
</dbReference>
<organism evidence="2 3">
    <name type="scientific">Littorina saxatilis</name>
    <dbReference type="NCBI Taxonomy" id="31220"/>
    <lineage>
        <taxon>Eukaryota</taxon>
        <taxon>Metazoa</taxon>
        <taxon>Spiralia</taxon>
        <taxon>Lophotrochozoa</taxon>
        <taxon>Mollusca</taxon>
        <taxon>Gastropoda</taxon>
        <taxon>Caenogastropoda</taxon>
        <taxon>Littorinimorpha</taxon>
        <taxon>Littorinoidea</taxon>
        <taxon>Littorinidae</taxon>
        <taxon>Littorina</taxon>
    </lineage>
</organism>
<dbReference type="Gene3D" id="3.10.10.10">
    <property type="entry name" value="HIV Type 1 Reverse Transcriptase, subunit A, domain 1"/>
    <property type="match status" value="1"/>
</dbReference>
<dbReference type="PANTHER" id="PTHR37984">
    <property type="entry name" value="PROTEIN CBG26694"/>
    <property type="match status" value="1"/>
</dbReference>
<dbReference type="SUPFAM" id="SSF56672">
    <property type="entry name" value="DNA/RNA polymerases"/>
    <property type="match status" value="1"/>
</dbReference>
<evidence type="ECO:0000313" key="3">
    <source>
        <dbReference type="Proteomes" id="UP001374579"/>
    </source>
</evidence>
<dbReference type="Gene3D" id="2.40.70.10">
    <property type="entry name" value="Acid Proteases"/>
    <property type="match status" value="1"/>
</dbReference>
<dbReference type="InterPro" id="IPR050951">
    <property type="entry name" value="Retrovirus_Pol_polyprotein"/>
</dbReference>
<gene>
    <name evidence="2" type="ORF">V1264_010305</name>
</gene>
<dbReference type="InterPro" id="IPR021109">
    <property type="entry name" value="Peptidase_aspartic_dom_sf"/>
</dbReference>
<feature type="region of interest" description="Disordered" evidence="1">
    <location>
        <begin position="208"/>
        <end position="227"/>
    </location>
</feature>
<protein>
    <submittedName>
        <fullName evidence="2">Uncharacterized protein</fullName>
    </submittedName>
</protein>
<reference evidence="2 3" key="1">
    <citation type="submission" date="2024-02" db="EMBL/GenBank/DDBJ databases">
        <title>Chromosome-scale genome assembly of the rough periwinkle Littorina saxatilis.</title>
        <authorList>
            <person name="De Jode A."/>
            <person name="Faria R."/>
            <person name="Formenti G."/>
            <person name="Sims Y."/>
            <person name="Smith T.P."/>
            <person name="Tracey A."/>
            <person name="Wood J.M.D."/>
            <person name="Zagrodzka Z.B."/>
            <person name="Johannesson K."/>
            <person name="Butlin R.K."/>
            <person name="Leder E.H."/>
        </authorList>
    </citation>
    <scope>NUCLEOTIDE SEQUENCE [LARGE SCALE GENOMIC DNA]</scope>
    <source>
        <strain evidence="2">Snail1</strain>
        <tissue evidence="2">Muscle</tissue>
    </source>
</reference>
<feature type="compositionally biased region" description="Low complexity" evidence="1">
    <location>
        <begin position="1"/>
        <end position="13"/>
    </location>
</feature>
<dbReference type="Proteomes" id="UP001374579">
    <property type="component" value="Unassembled WGS sequence"/>
</dbReference>
<dbReference type="InterPro" id="IPR043502">
    <property type="entry name" value="DNA/RNA_pol_sf"/>
</dbReference>
<evidence type="ECO:0000256" key="1">
    <source>
        <dbReference type="SAM" id="MobiDB-lite"/>
    </source>
</evidence>
<keyword evidence="3" id="KW-1185">Reference proteome</keyword>
<proteinExistence type="predicted"/>
<name>A0AAN9AP12_9CAEN</name>
<evidence type="ECO:0000313" key="2">
    <source>
        <dbReference type="EMBL" id="KAK7090521.1"/>
    </source>
</evidence>
<dbReference type="SUPFAM" id="SSF50630">
    <property type="entry name" value="Acid proteases"/>
    <property type="match status" value="1"/>
</dbReference>
<accession>A0AAN9AP12</accession>
<feature type="region of interest" description="Disordered" evidence="1">
    <location>
        <begin position="1"/>
        <end position="33"/>
    </location>
</feature>
<sequence length="509" mass="56815">MEEAQAAGNEAGGTVHRPVSLPPPKSYDGTPASWPKWRQRFQRYRNGSALAAKPKQQQVSVFLYTMGETADDILLTMNIDEADDATTYETLLTAFNTHFDTQKNIIVERAKFNKRVQKAEEGVEAFIQDLHKLAEDCSFGTLKEELIRDRIVVGVLNDSLSNDLQSQAKLTLVEAIRLSRQAEACKESQPLIRPGENTTAVNEVKRHGHQKHPYGERSQQHQRKNPNMGNNNNCGYCRDRCPARNTTCTKCLKKGHYQAVFRSGTPAPNRWRGAVQELSEEESDDENDFLGHIYHLEDQDYLSAQILVDNKPHIFKLDSGASVSVIGESWAETHKMHESKKQLRGPGNTKLTVLGTVQAQMQHKDKIITETLYVLKGQSSSLLSRTACTKLGLILRVDNVSGPEKPDFKGEFPTLFLGLGNLRVPHSIVLNPDINPTSIYAPRKIPHPLVPKVKKEIDRMLAEGVISPVIEPTSWCSGIVVVPKPNGSIRICVDLTQLNTAVKREVHPS</sequence>
<comment type="caution">
    <text evidence="2">The sequence shown here is derived from an EMBL/GenBank/DDBJ whole genome shotgun (WGS) entry which is preliminary data.</text>
</comment>
<dbReference type="EMBL" id="JBAMIC010000024">
    <property type="protein sequence ID" value="KAK7090521.1"/>
    <property type="molecule type" value="Genomic_DNA"/>
</dbReference>
<dbReference type="AlphaFoldDB" id="A0AAN9AP12"/>